<accession>A0AB34FQC8</accession>
<organism evidence="2 3">
    <name type="scientific">Purpureocillium lavendulum</name>
    <dbReference type="NCBI Taxonomy" id="1247861"/>
    <lineage>
        <taxon>Eukaryota</taxon>
        <taxon>Fungi</taxon>
        <taxon>Dikarya</taxon>
        <taxon>Ascomycota</taxon>
        <taxon>Pezizomycotina</taxon>
        <taxon>Sordariomycetes</taxon>
        <taxon>Hypocreomycetidae</taxon>
        <taxon>Hypocreales</taxon>
        <taxon>Ophiocordycipitaceae</taxon>
        <taxon>Purpureocillium</taxon>
    </lineage>
</organism>
<feature type="region of interest" description="Disordered" evidence="1">
    <location>
        <begin position="43"/>
        <end position="86"/>
    </location>
</feature>
<protein>
    <submittedName>
        <fullName evidence="2">Uncharacterized protein</fullName>
    </submittedName>
</protein>
<evidence type="ECO:0000256" key="1">
    <source>
        <dbReference type="SAM" id="MobiDB-lite"/>
    </source>
</evidence>
<name>A0AB34FQC8_9HYPO</name>
<evidence type="ECO:0000313" key="3">
    <source>
        <dbReference type="Proteomes" id="UP001163105"/>
    </source>
</evidence>
<sequence length="86" mass="9055">MAAGARRDDDDDDWEQPSEQAGEDREQSECKWDDALNAAKRWVAGAGGAGDGEDVESVGAVQSRDEGNQMGAWAGDDDDGTPETPG</sequence>
<keyword evidence="3" id="KW-1185">Reference proteome</keyword>
<feature type="region of interest" description="Disordered" evidence="1">
    <location>
        <begin position="1"/>
        <end position="30"/>
    </location>
</feature>
<dbReference type="AlphaFoldDB" id="A0AB34FQC8"/>
<proteinExistence type="predicted"/>
<comment type="caution">
    <text evidence="2">The sequence shown here is derived from an EMBL/GenBank/DDBJ whole genome shotgun (WGS) entry which is preliminary data.</text>
</comment>
<dbReference type="EMBL" id="JAQHRD010000005">
    <property type="protein sequence ID" value="KAJ6440576.1"/>
    <property type="molecule type" value="Genomic_DNA"/>
</dbReference>
<dbReference type="Proteomes" id="UP001163105">
    <property type="component" value="Unassembled WGS sequence"/>
</dbReference>
<feature type="compositionally biased region" description="Acidic residues" evidence="1">
    <location>
        <begin position="75"/>
        <end position="86"/>
    </location>
</feature>
<evidence type="ECO:0000313" key="2">
    <source>
        <dbReference type="EMBL" id="KAJ6440576.1"/>
    </source>
</evidence>
<reference evidence="2" key="1">
    <citation type="submission" date="2023-01" db="EMBL/GenBank/DDBJ databases">
        <title>The growth and conidiation of Purpureocillium lavendulum are regulated by nitrogen source and histone H3K14 acetylation.</title>
        <authorList>
            <person name="Tang P."/>
            <person name="Han J."/>
            <person name="Zhang C."/>
            <person name="Tang P."/>
            <person name="Qi F."/>
            <person name="Zhang K."/>
            <person name="Liang L."/>
        </authorList>
    </citation>
    <scope>NUCLEOTIDE SEQUENCE</scope>
    <source>
        <strain evidence="2">YMF1.00683</strain>
    </source>
</reference>
<gene>
    <name evidence="2" type="ORF">O9K51_06366</name>
</gene>